<name>A0A6A6WVD0_9PLEO</name>
<evidence type="ECO:0000313" key="2">
    <source>
        <dbReference type="EMBL" id="KAF2788042.1"/>
    </source>
</evidence>
<sequence length="372" mass="43540">MNAMKAKQAIDEERTRKEREKYALDQQCAVLSNKEKETTQRIRALYKLRSEEDIQPQKELIKRECLAFEQEREVLMRRISILNADIVSSYRSTTTTMKDVFEGKFKSEVEEYSKVVCRRFCLSFYSSLPRELRDLVYGYLSHGDIIEVVRDTKGDLGYRNVGIRPRLPYWRPKGAIDTYVKRAGAMRAEHFWNDEYTSKNMVLELTEVWTKKSTFILAHDMLPEFLRADISETSISYAETVAEISVRASAFPISKDEKLCQMLLFLDNIEVLFQLANKHAILGFLFQTIRPGEGDFFDEALELVFPTLTRLHEAGFHIAVTFENQLSCDFSPEVGEFSLENWLQRLKIWREPEPERDEEESDEDWDSDGELR</sequence>
<accession>A0A6A6WVD0</accession>
<feature type="compositionally biased region" description="Acidic residues" evidence="1">
    <location>
        <begin position="354"/>
        <end position="372"/>
    </location>
</feature>
<dbReference type="OrthoDB" id="3684889at2759"/>
<reference evidence="2" key="1">
    <citation type="journal article" date="2020" name="Stud. Mycol.">
        <title>101 Dothideomycetes genomes: a test case for predicting lifestyles and emergence of pathogens.</title>
        <authorList>
            <person name="Haridas S."/>
            <person name="Albert R."/>
            <person name="Binder M."/>
            <person name="Bloem J."/>
            <person name="Labutti K."/>
            <person name="Salamov A."/>
            <person name="Andreopoulos B."/>
            <person name="Baker S."/>
            <person name="Barry K."/>
            <person name="Bills G."/>
            <person name="Bluhm B."/>
            <person name="Cannon C."/>
            <person name="Castanera R."/>
            <person name="Culley D."/>
            <person name="Daum C."/>
            <person name="Ezra D."/>
            <person name="Gonzalez J."/>
            <person name="Henrissat B."/>
            <person name="Kuo A."/>
            <person name="Liang C."/>
            <person name="Lipzen A."/>
            <person name="Lutzoni F."/>
            <person name="Magnuson J."/>
            <person name="Mondo S."/>
            <person name="Nolan M."/>
            <person name="Ohm R."/>
            <person name="Pangilinan J."/>
            <person name="Park H.-J."/>
            <person name="Ramirez L."/>
            <person name="Alfaro M."/>
            <person name="Sun H."/>
            <person name="Tritt A."/>
            <person name="Yoshinaga Y."/>
            <person name="Zwiers L.-H."/>
            <person name="Turgeon B."/>
            <person name="Goodwin S."/>
            <person name="Spatafora J."/>
            <person name="Crous P."/>
            <person name="Grigoriev I."/>
        </authorList>
    </citation>
    <scope>NUCLEOTIDE SEQUENCE</scope>
    <source>
        <strain evidence="2">CBS 109.77</strain>
    </source>
</reference>
<feature type="region of interest" description="Disordered" evidence="1">
    <location>
        <begin position="352"/>
        <end position="372"/>
    </location>
</feature>
<dbReference type="AlphaFoldDB" id="A0A6A6WVD0"/>
<evidence type="ECO:0000313" key="3">
    <source>
        <dbReference type="Proteomes" id="UP000799757"/>
    </source>
</evidence>
<organism evidence="2 3">
    <name type="scientific">Melanomma pulvis-pyrius CBS 109.77</name>
    <dbReference type="NCBI Taxonomy" id="1314802"/>
    <lineage>
        <taxon>Eukaryota</taxon>
        <taxon>Fungi</taxon>
        <taxon>Dikarya</taxon>
        <taxon>Ascomycota</taxon>
        <taxon>Pezizomycotina</taxon>
        <taxon>Dothideomycetes</taxon>
        <taxon>Pleosporomycetidae</taxon>
        <taxon>Pleosporales</taxon>
        <taxon>Melanommataceae</taxon>
        <taxon>Melanomma</taxon>
    </lineage>
</organism>
<proteinExistence type="predicted"/>
<gene>
    <name evidence="2" type="ORF">K505DRAFT_379179</name>
</gene>
<keyword evidence="3" id="KW-1185">Reference proteome</keyword>
<dbReference type="EMBL" id="MU002254">
    <property type="protein sequence ID" value="KAF2788042.1"/>
    <property type="molecule type" value="Genomic_DNA"/>
</dbReference>
<dbReference type="Proteomes" id="UP000799757">
    <property type="component" value="Unassembled WGS sequence"/>
</dbReference>
<protein>
    <submittedName>
        <fullName evidence="2">Uncharacterized protein</fullName>
    </submittedName>
</protein>
<evidence type="ECO:0000256" key="1">
    <source>
        <dbReference type="SAM" id="MobiDB-lite"/>
    </source>
</evidence>